<dbReference type="GO" id="GO:0015288">
    <property type="term" value="F:porin activity"/>
    <property type="evidence" value="ECO:0007669"/>
    <property type="project" value="TreeGrafter"/>
</dbReference>
<dbReference type="GO" id="GO:0015562">
    <property type="term" value="F:efflux transmembrane transporter activity"/>
    <property type="evidence" value="ECO:0007669"/>
    <property type="project" value="InterPro"/>
</dbReference>
<dbReference type="Proteomes" id="UP000464378">
    <property type="component" value="Chromosome"/>
</dbReference>
<dbReference type="GO" id="GO:0009279">
    <property type="term" value="C:cell outer membrane"/>
    <property type="evidence" value="ECO:0007669"/>
    <property type="project" value="UniProtKB-SubCell"/>
</dbReference>
<dbReference type="PANTHER" id="PTHR30026">
    <property type="entry name" value="OUTER MEMBRANE PROTEIN TOLC"/>
    <property type="match status" value="1"/>
</dbReference>
<dbReference type="Pfam" id="PF02321">
    <property type="entry name" value="OEP"/>
    <property type="match status" value="1"/>
</dbReference>
<evidence type="ECO:0000256" key="7">
    <source>
        <dbReference type="ARBA" id="ARBA00023237"/>
    </source>
</evidence>
<evidence type="ECO:0000256" key="5">
    <source>
        <dbReference type="ARBA" id="ARBA00022692"/>
    </source>
</evidence>
<dbReference type="Gene3D" id="1.20.1600.10">
    <property type="entry name" value="Outer membrane efflux proteins (OEP)"/>
    <property type="match status" value="1"/>
</dbReference>
<evidence type="ECO:0000256" key="4">
    <source>
        <dbReference type="ARBA" id="ARBA00022452"/>
    </source>
</evidence>
<gene>
    <name evidence="9" type="ORF">GMBLW1_30060</name>
</gene>
<evidence type="ECO:0000256" key="6">
    <source>
        <dbReference type="ARBA" id="ARBA00023136"/>
    </source>
</evidence>
<dbReference type="PANTHER" id="PTHR30026:SF20">
    <property type="entry name" value="OUTER MEMBRANE PROTEIN TOLC"/>
    <property type="match status" value="1"/>
</dbReference>
<dbReference type="SUPFAM" id="SSF56954">
    <property type="entry name" value="Outer membrane efflux proteins (OEP)"/>
    <property type="match status" value="1"/>
</dbReference>
<keyword evidence="3" id="KW-0813">Transport</keyword>
<dbReference type="EMBL" id="LR586016">
    <property type="protein sequence ID" value="VIP00954.1"/>
    <property type="molecule type" value="Genomic_DNA"/>
</dbReference>
<dbReference type="KEGG" id="tim:GMBLW1_30060"/>
<evidence type="ECO:0000256" key="2">
    <source>
        <dbReference type="ARBA" id="ARBA00007613"/>
    </source>
</evidence>
<comment type="similarity">
    <text evidence="2">Belongs to the outer membrane factor (OMF) (TC 1.B.17) family.</text>
</comment>
<evidence type="ECO:0000256" key="1">
    <source>
        <dbReference type="ARBA" id="ARBA00004442"/>
    </source>
</evidence>
<evidence type="ECO:0008006" key="11">
    <source>
        <dbReference type="Google" id="ProtNLM"/>
    </source>
</evidence>
<feature type="region of interest" description="Disordered" evidence="8">
    <location>
        <begin position="56"/>
        <end position="78"/>
    </location>
</feature>
<dbReference type="RefSeq" id="WP_162656120.1">
    <property type="nucleotide sequence ID" value="NZ_LR593887.1"/>
</dbReference>
<keyword evidence="4" id="KW-1134">Transmembrane beta strand</keyword>
<comment type="subcellular location">
    <subcellularLocation>
        <location evidence="1">Cell outer membrane</location>
    </subcellularLocation>
</comment>
<organism evidence="9">
    <name type="scientific">Tuwongella immobilis</name>
    <dbReference type="NCBI Taxonomy" id="692036"/>
    <lineage>
        <taxon>Bacteria</taxon>
        <taxon>Pseudomonadati</taxon>
        <taxon>Planctomycetota</taxon>
        <taxon>Planctomycetia</taxon>
        <taxon>Gemmatales</taxon>
        <taxon>Gemmataceae</taxon>
        <taxon>Tuwongella</taxon>
    </lineage>
</organism>
<evidence type="ECO:0000256" key="8">
    <source>
        <dbReference type="SAM" id="MobiDB-lite"/>
    </source>
</evidence>
<name>A0A6C2YHW2_9BACT</name>
<dbReference type="AlphaFoldDB" id="A0A6C2YHW2"/>
<dbReference type="InParanoid" id="A0A6C2YHW2"/>
<feature type="region of interest" description="Disordered" evidence="8">
    <location>
        <begin position="239"/>
        <end position="259"/>
    </location>
</feature>
<evidence type="ECO:0000256" key="3">
    <source>
        <dbReference type="ARBA" id="ARBA00022448"/>
    </source>
</evidence>
<protein>
    <recommendedName>
        <fullName evidence="11">Outer membrane efflux protein</fullName>
    </recommendedName>
</protein>
<keyword evidence="7" id="KW-0998">Cell outer membrane</keyword>
<sequence length="546" mass="59056">MHGHTLGIVKRRLRLLRNGLFGIASSLTLIGVSHGQSPAPVSAYAPISQPIATQVVPSQPTMPPGQSDRPRGTLPLPQTPAAQTIGTSLPINLPTALHLAGVRPLDVAVATQRVQAAQAQLQRAKALMLPNVQIGANYARHDGQIQDIVGQVFTTSRSSFLVGAGPAMTFAVTDAIYAPLSAKQIVQSRQADVQTSLNDTMLQVADAYFAVQQARGELAGAIDTVQRADEAVRQTDQLAPGLAPALETNRSRSERSRRRQSVEVAYERWQVASAELARLLRLNPSAIVEPIEPPQTRIELINLAVPVDDLIPVALTYRPELTSQQAIVQATLARIKQEKIRPLVPSVLLRGNATNPSGGLSSGLFGGGVNDQMRDFNLRNSLDFQLIWEFQNLGLGNRAIVRERQAENQIAVIELFRLQDRIAAEVVQAHAAAKRATNRVNEAEIGLREAEDTASKSIAGMGQTRRVGEVLVLVFRPQEVLASIQALAQAYDDYYRAIADANRAHFRLYRALGHPAHCVVQAVNLPHFLPQVSTTTAATGTMPVSP</sequence>
<dbReference type="InterPro" id="IPR003423">
    <property type="entry name" value="OMP_efflux"/>
</dbReference>
<accession>A0A6C2YHW2</accession>
<keyword evidence="6" id="KW-0472">Membrane</keyword>
<dbReference type="FunCoup" id="A0A6C2YHW2">
    <property type="interactions" value="162"/>
</dbReference>
<dbReference type="InterPro" id="IPR051906">
    <property type="entry name" value="TolC-like"/>
</dbReference>
<evidence type="ECO:0000313" key="9">
    <source>
        <dbReference type="EMBL" id="VIP00954.1"/>
    </source>
</evidence>
<evidence type="ECO:0000313" key="10">
    <source>
        <dbReference type="Proteomes" id="UP000464378"/>
    </source>
</evidence>
<reference evidence="9" key="1">
    <citation type="submission" date="2019-04" db="EMBL/GenBank/DDBJ databases">
        <authorList>
            <consortium name="Science for Life Laboratories"/>
        </authorList>
    </citation>
    <scope>NUCLEOTIDE SEQUENCE</scope>
    <source>
        <strain evidence="9">MBLW1</strain>
    </source>
</reference>
<dbReference type="GO" id="GO:1990281">
    <property type="term" value="C:efflux pump complex"/>
    <property type="evidence" value="ECO:0007669"/>
    <property type="project" value="TreeGrafter"/>
</dbReference>
<keyword evidence="10" id="KW-1185">Reference proteome</keyword>
<keyword evidence="5" id="KW-0812">Transmembrane</keyword>
<proteinExistence type="inferred from homology"/>
<dbReference type="EMBL" id="LR593887">
    <property type="protein sequence ID" value="VTR97326.1"/>
    <property type="molecule type" value="Genomic_DNA"/>
</dbReference>